<accession>A0A840ISX5</accession>
<dbReference type="InterPro" id="IPR036388">
    <property type="entry name" value="WH-like_DNA-bd_sf"/>
</dbReference>
<dbReference type="Pfam" id="PF00072">
    <property type="entry name" value="Response_reg"/>
    <property type="match status" value="1"/>
</dbReference>
<dbReference type="CDD" id="cd00383">
    <property type="entry name" value="trans_reg_C"/>
    <property type="match status" value="1"/>
</dbReference>
<dbReference type="InterPro" id="IPR039420">
    <property type="entry name" value="WalR-like"/>
</dbReference>
<dbReference type="PROSITE" id="PS50110">
    <property type="entry name" value="RESPONSE_REGULATORY"/>
    <property type="match status" value="1"/>
</dbReference>
<dbReference type="PANTHER" id="PTHR48111:SF28">
    <property type="entry name" value="TRANSCRIPTIONAL REGULATORY PROTEIN TCRX-RELATED"/>
    <property type="match status" value="1"/>
</dbReference>
<feature type="modified residue" description="4-aspartylphosphate" evidence="6">
    <location>
        <position position="62"/>
    </location>
</feature>
<dbReference type="RefSeq" id="WP_184780022.1">
    <property type="nucleotide sequence ID" value="NZ_JACHMG010000001.1"/>
</dbReference>
<dbReference type="GO" id="GO:0005829">
    <property type="term" value="C:cytosol"/>
    <property type="evidence" value="ECO:0007669"/>
    <property type="project" value="TreeGrafter"/>
</dbReference>
<keyword evidence="11" id="KW-1185">Reference proteome</keyword>
<evidence type="ECO:0000256" key="2">
    <source>
        <dbReference type="ARBA" id="ARBA00023012"/>
    </source>
</evidence>
<keyword evidence="5" id="KW-0804">Transcription</keyword>
<proteinExistence type="predicted"/>
<dbReference type="Gene3D" id="6.10.250.690">
    <property type="match status" value="1"/>
</dbReference>
<dbReference type="InterPro" id="IPR001789">
    <property type="entry name" value="Sig_transdc_resp-reg_receiver"/>
</dbReference>
<keyword evidence="2" id="KW-0902">Two-component regulatory system</keyword>
<dbReference type="SMART" id="SM00862">
    <property type="entry name" value="Trans_reg_C"/>
    <property type="match status" value="1"/>
</dbReference>
<dbReference type="Proteomes" id="UP000581769">
    <property type="component" value="Unassembled WGS sequence"/>
</dbReference>
<dbReference type="Pfam" id="PF00486">
    <property type="entry name" value="Trans_reg_C"/>
    <property type="match status" value="1"/>
</dbReference>
<keyword evidence="4 7" id="KW-0238">DNA-binding</keyword>
<gene>
    <name evidence="10" type="ORF">BJY18_002408</name>
</gene>
<evidence type="ECO:0000313" key="11">
    <source>
        <dbReference type="Proteomes" id="UP000581769"/>
    </source>
</evidence>
<dbReference type="GO" id="GO:0000976">
    <property type="term" value="F:transcription cis-regulatory region binding"/>
    <property type="evidence" value="ECO:0007669"/>
    <property type="project" value="TreeGrafter"/>
</dbReference>
<dbReference type="PANTHER" id="PTHR48111">
    <property type="entry name" value="REGULATOR OF RPOS"/>
    <property type="match status" value="1"/>
</dbReference>
<feature type="domain" description="OmpR/PhoB-type" evidence="9">
    <location>
        <begin position="136"/>
        <end position="233"/>
    </location>
</feature>
<name>A0A840ISX5_9PSEU</name>
<evidence type="ECO:0000256" key="4">
    <source>
        <dbReference type="ARBA" id="ARBA00023125"/>
    </source>
</evidence>
<protein>
    <submittedName>
        <fullName evidence="10">Two-component system OmpR family response regulator</fullName>
    </submittedName>
</protein>
<keyword evidence="3" id="KW-0805">Transcription regulation</keyword>
<feature type="DNA-binding region" description="OmpR/PhoB-type" evidence="7">
    <location>
        <begin position="136"/>
        <end position="233"/>
    </location>
</feature>
<evidence type="ECO:0000256" key="5">
    <source>
        <dbReference type="ARBA" id="ARBA00023163"/>
    </source>
</evidence>
<organism evidence="10 11">
    <name type="scientific">Amycolatopsis jiangsuensis</name>
    <dbReference type="NCBI Taxonomy" id="1181879"/>
    <lineage>
        <taxon>Bacteria</taxon>
        <taxon>Bacillati</taxon>
        <taxon>Actinomycetota</taxon>
        <taxon>Actinomycetes</taxon>
        <taxon>Pseudonocardiales</taxon>
        <taxon>Pseudonocardiaceae</taxon>
        <taxon>Amycolatopsis</taxon>
    </lineage>
</organism>
<evidence type="ECO:0000256" key="1">
    <source>
        <dbReference type="ARBA" id="ARBA00022553"/>
    </source>
</evidence>
<dbReference type="PROSITE" id="PS51755">
    <property type="entry name" value="OMPR_PHOB"/>
    <property type="match status" value="1"/>
</dbReference>
<dbReference type="InterPro" id="IPR011006">
    <property type="entry name" value="CheY-like_superfamily"/>
</dbReference>
<dbReference type="GO" id="GO:0000156">
    <property type="term" value="F:phosphorelay response regulator activity"/>
    <property type="evidence" value="ECO:0007669"/>
    <property type="project" value="TreeGrafter"/>
</dbReference>
<feature type="domain" description="Response regulatory" evidence="8">
    <location>
        <begin position="13"/>
        <end position="127"/>
    </location>
</feature>
<keyword evidence="1 6" id="KW-0597">Phosphoprotein</keyword>
<dbReference type="Gene3D" id="1.10.10.10">
    <property type="entry name" value="Winged helix-like DNA-binding domain superfamily/Winged helix DNA-binding domain"/>
    <property type="match status" value="1"/>
</dbReference>
<dbReference type="FunFam" id="1.10.10.10:FF:000005">
    <property type="entry name" value="Two-component system response regulator"/>
    <property type="match status" value="1"/>
</dbReference>
<reference evidence="10 11" key="1">
    <citation type="submission" date="2020-08" db="EMBL/GenBank/DDBJ databases">
        <title>Sequencing the genomes of 1000 actinobacteria strains.</title>
        <authorList>
            <person name="Klenk H.-P."/>
        </authorList>
    </citation>
    <scope>NUCLEOTIDE SEQUENCE [LARGE SCALE GENOMIC DNA]</scope>
    <source>
        <strain evidence="10 11">DSM 45859</strain>
    </source>
</reference>
<evidence type="ECO:0000256" key="7">
    <source>
        <dbReference type="PROSITE-ProRule" id="PRU01091"/>
    </source>
</evidence>
<evidence type="ECO:0000256" key="3">
    <source>
        <dbReference type="ARBA" id="ARBA00023015"/>
    </source>
</evidence>
<dbReference type="GO" id="GO:0032993">
    <property type="term" value="C:protein-DNA complex"/>
    <property type="evidence" value="ECO:0007669"/>
    <property type="project" value="TreeGrafter"/>
</dbReference>
<dbReference type="EMBL" id="JACHMG010000001">
    <property type="protein sequence ID" value="MBB4684923.1"/>
    <property type="molecule type" value="Genomic_DNA"/>
</dbReference>
<dbReference type="AlphaFoldDB" id="A0A840ISX5"/>
<dbReference type="SMART" id="SM00448">
    <property type="entry name" value="REC"/>
    <property type="match status" value="1"/>
</dbReference>
<dbReference type="Gene3D" id="3.40.50.2300">
    <property type="match status" value="1"/>
</dbReference>
<dbReference type="InterPro" id="IPR001867">
    <property type="entry name" value="OmpR/PhoB-type_DNA-bd"/>
</dbReference>
<evidence type="ECO:0000259" key="9">
    <source>
        <dbReference type="PROSITE" id="PS51755"/>
    </source>
</evidence>
<dbReference type="SUPFAM" id="SSF52172">
    <property type="entry name" value="CheY-like"/>
    <property type="match status" value="1"/>
</dbReference>
<comment type="caution">
    <text evidence="10">The sequence shown here is derived from an EMBL/GenBank/DDBJ whole genome shotgun (WGS) entry which is preliminary data.</text>
</comment>
<evidence type="ECO:0000313" key="10">
    <source>
        <dbReference type="EMBL" id="MBB4684923.1"/>
    </source>
</evidence>
<evidence type="ECO:0000256" key="6">
    <source>
        <dbReference type="PROSITE-ProRule" id="PRU00169"/>
    </source>
</evidence>
<dbReference type="GO" id="GO:0006355">
    <property type="term" value="P:regulation of DNA-templated transcription"/>
    <property type="evidence" value="ECO:0007669"/>
    <property type="project" value="InterPro"/>
</dbReference>
<evidence type="ECO:0000259" key="8">
    <source>
        <dbReference type="PROSITE" id="PS50110"/>
    </source>
</evidence>
<sequence length="242" mass="26850">MEPAPKPPPDHGDLLVVDDEPFLRDAVAASLRFLGFEVTTGGTGAEALGLLRDRPFDLAVLDVMLPDTDGFEVLRRLRRDGCQVPVIFLTAKDTQADKVTGLSIGGDDYLTKPFGLEELAARIRSVLRRARPPGTGPVLTFADLELDQDTYEVRRAGHPVDLSPTEFRLLRFLMLNPGRVLTRGQLLDHVWAYDFGGSSTVVSTYIAYLRRKLAEFGEDLIHTQRGVGYRLRLPHPAATDER</sequence>